<dbReference type="AlphaFoldDB" id="A0A8I2YW80"/>
<evidence type="ECO:0000313" key="2">
    <source>
        <dbReference type="EMBL" id="KAG6380604.1"/>
    </source>
</evidence>
<dbReference type="EMBL" id="JAGFBS010000002">
    <property type="protein sequence ID" value="KAG6380604.1"/>
    <property type="molecule type" value="Genomic_DNA"/>
</dbReference>
<comment type="caution">
    <text evidence="2">The sequence shown here is derived from an EMBL/GenBank/DDBJ whole genome shotgun (WGS) entry which is preliminary data.</text>
</comment>
<name>A0A8I2YW80_9AGAM</name>
<keyword evidence="3" id="KW-1185">Reference proteome</keyword>
<dbReference type="Proteomes" id="UP000683000">
    <property type="component" value="Unassembled WGS sequence"/>
</dbReference>
<evidence type="ECO:0000313" key="3">
    <source>
        <dbReference type="Proteomes" id="UP000683000"/>
    </source>
</evidence>
<dbReference type="PANTHER" id="PTHR10622">
    <property type="entry name" value="HET DOMAIN-CONTAINING PROTEIN"/>
    <property type="match status" value="1"/>
</dbReference>
<gene>
    <name evidence="2" type="ORF">JVT61DRAFT_4968</name>
</gene>
<dbReference type="Pfam" id="PF06985">
    <property type="entry name" value="HET"/>
    <property type="match status" value="1"/>
</dbReference>
<dbReference type="OrthoDB" id="674604at2759"/>
<sequence length="598" mass="68805">MVPRDHDHLQQHFLSEEPDMAGSEKINNVLSKSSLRRLHLECYDECVYNDLPQYLVRISDMRLYSRVELLKVFRSHVGTVSVDLEEARNTVVSAGEAQLRRKCKDEIKRLLKYAIFSHRWGEEEPEFKDMSSKIHGRRPTPGGLGYEKLRRFCEKAKEYGCEYVWSDTCCINKESSSELEEAIRSMYRWYRDAFVCIVYLARSSTVKDFQKETWFTRGWTLQELLAPERLRMYGKDWNPICPKEEDKRGGDDFPFPNDKLSDFMLRAISHVTHIDSVNIRDFNSRSPLLMVSMKMRWASKRKTTRIEDVAYSLLGIFDIMMPIAYGEGERAFQRLLEAIAQRSGDPSFFAWAGPCSRHSMALPASPASYQTSISPPHCEQDYTIQKRGIHLKLLVIRVDVVPSTRYYTLKPILANLNIVGQITRGPQPDSELNLEHSYAVGVVDFRFERSHAGRLDTGCLEPGKRYFCIFMRIAHGRVGTGVELACRRINTKANEIDELIAPPQAETTHCWVYAIRLATDVSQSHSDNSDSRRLTVGTKRVNILHGDGEEIPPEIEQESLTQSILVMPLRWPTNGEVNVSGWDVPVIPPFLIYMKTYE</sequence>
<evidence type="ECO:0000259" key="1">
    <source>
        <dbReference type="Pfam" id="PF06985"/>
    </source>
</evidence>
<organism evidence="2 3">
    <name type="scientific">Boletus reticuloceps</name>
    <dbReference type="NCBI Taxonomy" id="495285"/>
    <lineage>
        <taxon>Eukaryota</taxon>
        <taxon>Fungi</taxon>
        <taxon>Dikarya</taxon>
        <taxon>Basidiomycota</taxon>
        <taxon>Agaricomycotina</taxon>
        <taxon>Agaricomycetes</taxon>
        <taxon>Agaricomycetidae</taxon>
        <taxon>Boletales</taxon>
        <taxon>Boletineae</taxon>
        <taxon>Boletaceae</taxon>
        <taxon>Boletoideae</taxon>
        <taxon>Boletus</taxon>
    </lineage>
</organism>
<proteinExistence type="predicted"/>
<accession>A0A8I2YW80</accession>
<dbReference type="InterPro" id="IPR010730">
    <property type="entry name" value="HET"/>
</dbReference>
<dbReference type="PANTHER" id="PTHR10622:SF12">
    <property type="entry name" value="HET DOMAIN-CONTAINING PROTEIN"/>
    <property type="match status" value="1"/>
</dbReference>
<feature type="domain" description="Heterokaryon incompatibility" evidence="1">
    <location>
        <begin position="113"/>
        <end position="204"/>
    </location>
</feature>
<reference evidence="2" key="1">
    <citation type="submission" date="2021-03" db="EMBL/GenBank/DDBJ databases">
        <title>Evolutionary innovations through gain and loss of genes in the ectomycorrhizal Boletales.</title>
        <authorList>
            <person name="Wu G."/>
            <person name="Miyauchi S."/>
            <person name="Morin E."/>
            <person name="Yang Z.-L."/>
            <person name="Xu J."/>
            <person name="Martin F.M."/>
        </authorList>
    </citation>
    <scope>NUCLEOTIDE SEQUENCE</scope>
    <source>
        <strain evidence="2">BR01</strain>
    </source>
</reference>
<protein>
    <submittedName>
        <fullName evidence="2">Heterokaryon incompatibility protein-domain-containing protein</fullName>
    </submittedName>
</protein>